<evidence type="ECO:0000313" key="4">
    <source>
        <dbReference type="Proteomes" id="UP001151760"/>
    </source>
</evidence>
<dbReference type="PANTHER" id="PTHR11439:SF495">
    <property type="entry name" value="REVERSE TRANSCRIPTASE, RNA-DEPENDENT DNA POLYMERASE-RELATED"/>
    <property type="match status" value="1"/>
</dbReference>
<feature type="compositionally biased region" description="Basic and acidic residues" evidence="1">
    <location>
        <begin position="562"/>
        <end position="586"/>
    </location>
</feature>
<dbReference type="Proteomes" id="UP001151760">
    <property type="component" value="Unassembled WGS sequence"/>
</dbReference>
<evidence type="ECO:0000256" key="1">
    <source>
        <dbReference type="SAM" id="MobiDB-lite"/>
    </source>
</evidence>
<evidence type="ECO:0000313" key="3">
    <source>
        <dbReference type="EMBL" id="GJT71387.1"/>
    </source>
</evidence>
<sequence length="639" mass="71169">MNCKEKKDSSTDSLEDNPKIQAFRRELEEIALKHLGTVPENNTTSTPSVNTGSQTVNTGVITDFNSLPTEIEVSPTPTLKIHSIHPKSQILGNPKSAVQTRSKVQNKSGAHALLLKEPKKIAEALQDDSWVQAMQEELLQFKLQQVWVLVDLPHGMKVIGTKWVYRNKRDKRGMVVRNKARLVAQEKHGYKRGTIDKTLFIKRDKKDIMLVQVYVDDIIFGSTNKSWCAEFEALMKSRFQMSSMGELTFFLGLQVKQNKGGIFISQDKYVAEILKKFDLVNVKAAITPNGNQVTPKTSHLNAVKRIFKYLKGKPHLGLWYPRESPFDLEAFSDSDYGGSNLDRKSTTGGCQFLGQRLISWQCKKQTIVATSTTELKCSCSQIAGFADKVDFLRGSNLRYALSANPTVYDSLVKQFWQSATANTKVDGSLEINATIDTIRYTISEASIRESLQLEDATGITMLPNKNLLREWANRYPYEGTFTFWKIQSPPPIPTPTPPHISTPTPPPIPIPTPPPIPTLTPPSITTPTPIPDNEPTPDEHIYEEQSPIDIKPGNGSQTNQADHGKCNSEKSEDEEPKGGTSEEKSQTHLNSSQNSLQGCLFKVKSIDKEGNTRAEKKTKGKKVNTAESSEQVITAEGVK</sequence>
<gene>
    <name evidence="3" type="ORF">Tco_1030673</name>
</gene>
<accession>A0ABQ5G6W0</accession>
<keyword evidence="4" id="KW-1185">Reference proteome</keyword>
<feature type="compositionally biased region" description="Polar residues" evidence="1">
    <location>
        <begin position="587"/>
        <end position="597"/>
    </location>
</feature>
<comment type="caution">
    <text evidence="3">The sequence shown here is derived from an EMBL/GenBank/DDBJ whole genome shotgun (WGS) entry which is preliminary data.</text>
</comment>
<feature type="domain" description="Reverse transcriptase Ty1/copia-type" evidence="2">
    <location>
        <begin position="145"/>
        <end position="185"/>
    </location>
</feature>
<protein>
    <submittedName>
        <fullName evidence="3">Ribonuclease H-like domain-containing protein</fullName>
    </submittedName>
</protein>
<feature type="compositionally biased region" description="Basic and acidic residues" evidence="1">
    <location>
        <begin position="604"/>
        <end position="617"/>
    </location>
</feature>
<dbReference type="InterPro" id="IPR043502">
    <property type="entry name" value="DNA/RNA_pol_sf"/>
</dbReference>
<feature type="region of interest" description="Disordered" evidence="1">
    <location>
        <begin position="488"/>
        <end position="639"/>
    </location>
</feature>
<proteinExistence type="predicted"/>
<dbReference type="EMBL" id="BQNB010018164">
    <property type="protein sequence ID" value="GJT71387.1"/>
    <property type="molecule type" value="Genomic_DNA"/>
</dbReference>
<dbReference type="InterPro" id="IPR013103">
    <property type="entry name" value="RVT_2"/>
</dbReference>
<reference evidence="3" key="2">
    <citation type="submission" date="2022-01" db="EMBL/GenBank/DDBJ databases">
        <authorList>
            <person name="Yamashiro T."/>
            <person name="Shiraishi A."/>
            <person name="Satake H."/>
            <person name="Nakayama K."/>
        </authorList>
    </citation>
    <scope>NUCLEOTIDE SEQUENCE</scope>
</reference>
<dbReference type="Pfam" id="PF07727">
    <property type="entry name" value="RVT_2"/>
    <property type="match status" value="2"/>
</dbReference>
<dbReference type="PANTHER" id="PTHR11439">
    <property type="entry name" value="GAG-POL-RELATED RETROTRANSPOSON"/>
    <property type="match status" value="1"/>
</dbReference>
<feature type="compositionally biased region" description="Pro residues" evidence="1">
    <location>
        <begin position="488"/>
        <end position="520"/>
    </location>
</feature>
<dbReference type="CDD" id="cd09272">
    <property type="entry name" value="RNase_HI_RT_Ty1"/>
    <property type="match status" value="1"/>
</dbReference>
<dbReference type="SUPFAM" id="SSF56672">
    <property type="entry name" value="DNA/RNA polymerases"/>
    <property type="match status" value="1"/>
</dbReference>
<organism evidence="3 4">
    <name type="scientific">Tanacetum coccineum</name>
    <dbReference type="NCBI Taxonomy" id="301880"/>
    <lineage>
        <taxon>Eukaryota</taxon>
        <taxon>Viridiplantae</taxon>
        <taxon>Streptophyta</taxon>
        <taxon>Embryophyta</taxon>
        <taxon>Tracheophyta</taxon>
        <taxon>Spermatophyta</taxon>
        <taxon>Magnoliopsida</taxon>
        <taxon>eudicotyledons</taxon>
        <taxon>Gunneridae</taxon>
        <taxon>Pentapetalae</taxon>
        <taxon>asterids</taxon>
        <taxon>campanulids</taxon>
        <taxon>Asterales</taxon>
        <taxon>Asteraceae</taxon>
        <taxon>Asteroideae</taxon>
        <taxon>Anthemideae</taxon>
        <taxon>Anthemidinae</taxon>
        <taxon>Tanacetum</taxon>
    </lineage>
</organism>
<feature type="domain" description="Reverse transcriptase Ty1/copia-type" evidence="2">
    <location>
        <begin position="187"/>
        <end position="288"/>
    </location>
</feature>
<name>A0ABQ5G6W0_9ASTR</name>
<evidence type="ECO:0000259" key="2">
    <source>
        <dbReference type="Pfam" id="PF07727"/>
    </source>
</evidence>
<reference evidence="3" key="1">
    <citation type="journal article" date="2022" name="Int. J. Mol. Sci.">
        <title>Draft Genome of Tanacetum Coccineum: Genomic Comparison of Closely Related Tanacetum-Family Plants.</title>
        <authorList>
            <person name="Yamashiro T."/>
            <person name="Shiraishi A."/>
            <person name="Nakayama K."/>
            <person name="Satake H."/>
        </authorList>
    </citation>
    <scope>NUCLEOTIDE SEQUENCE</scope>
</reference>